<comment type="caution">
    <text evidence="2">The sequence shown here is derived from an EMBL/GenBank/DDBJ whole genome shotgun (WGS) entry which is preliminary data.</text>
</comment>
<dbReference type="PANTHER" id="PTHR47328">
    <property type="match status" value="1"/>
</dbReference>
<sequence>MTIQRFHISKRLSEVTVYNGVAYLAGQIPANTPNQPIYEQTKDVLAEIDRLLAEVNSDKTRILRAEVVLADMNDYAEMNRAWDEWVAENNSPARACIEAKLANESWKVEIVITAATN</sequence>
<comment type="similarity">
    <text evidence="1">Belongs to the RutC family.</text>
</comment>
<dbReference type="EMBL" id="SMGJ01000003">
    <property type="protein sequence ID" value="TCK69832.1"/>
    <property type="molecule type" value="Genomic_DNA"/>
</dbReference>
<dbReference type="InterPro" id="IPR035959">
    <property type="entry name" value="RutC-like_sf"/>
</dbReference>
<dbReference type="AlphaFoldDB" id="A0A4R1KWY1"/>
<evidence type="ECO:0000256" key="1">
    <source>
        <dbReference type="ARBA" id="ARBA00010552"/>
    </source>
</evidence>
<dbReference type="PROSITE" id="PS01094">
    <property type="entry name" value="UPF0076"/>
    <property type="match status" value="1"/>
</dbReference>
<dbReference type="Proteomes" id="UP000295496">
    <property type="component" value="Unassembled WGS sequence"/>
</dbReference>
<dbReference type="PANTHER" id="PTHR47328:SF1">
    <property type="entry name" value="RUTC FAMILY PROTEIN YOAB"/>
    <property type="match status" value="1"/>
</dbReference>
<reference evidence="2 3" key="1">
    <citation type="submission" date="2019-03" db="EMBL/GenBank/DDBJ databases">
        <title>Genomic Encyclopedia of Type Strains, Phase IV (KMG-IV): sequencing the most valuable type-strain genomes for metagenomic binning, comparative biology and taxonomic classification.</title>
        <authorList>
            <person name="Goeker M."/>
        </authorList>
    </citation>
    <scope>NUCLEOTIDE SEQUENCE [LARGE SCALE GENOMIC DNA]</scope>
    <source>
        <strain evidence="2 3">DSM 10053</strain>
    </source>
</reference>
<proteinExistence type="inferred from homology"/>
<dbReference type="Pfam" id="PF01042">
    <property type="entry name" value="Ribonuc_L-PSP"/>
    <property type="match status" value="1"/>
</dbReference>
<protein>
    <submittedName>
        <fullName evidence="2">Enamine deaminase RidA (YjgF/YER057c/UK114 family)</fullName>
    </submittedName>
</protein>
<name>A0A4R1KWY1_9PAST</name>
<dbReference type="RefSeq" id="WP_132301232.1">
    <property type="nucleotide sequence ID" value="NZ_CP170642.1"/>
</dbReference>
<evidence type="ECO:0000313" key="2">
    <source>
        <dbReference type="EMBL" id="TCK69832.1"/>
    </source>
</evidence>
<accession>A0A4R1KWY1</accession>
<dbReference type="InterPro" id="IPR019897">
    <property type="entry name" value="RidA_CS"/>
</dbReference>
<keyword evidence="3" id="KW-1185">Reference proteome</keyword>
<evidence type="ECO:0000313" key="3">
    <source>
        <dbReference type="Proteomes" id="UP000295496"/>
    </source>
</evidence>
<gene>
    <name evidence="2" type="ORF">EV692_1041</name>
</gene>
<dbReference type="SUPFAM" id="SSF55298">
    <property type="entry name" value="YjgF-like"/>
    <property type="match status" value="1"/>
</dbReference>
<dbReference type="CDD" id="cd06150">
    <property type="entry name" value="YjgF_YER057c_UK114_like_2"/>
    <property type="match status" value="1"/>
</dbReference>
<dbReference type="OrthoDB" id="6899345at2"/>
<dbReference type="Gene3D" id="3.30.1330.40">
    <property type="entry name" value="RutC-like"/>
    <property type="match status" value="1"/>
</dbReference>
<dbReference type="InterPro" id="IPR006175">
    <property type="entry name" value="YjgF/YER057c/UK114"/>
</dbReference>
<dbReference type="InterPro" id="IPR035709">
    <property type="entry name" value="YoaB-like"/>
</dbReference>
<organism evidence="2 3">
    <name type="scientific">Lonepinella koalarum</name>
    <dbReference type="NCBI Taxonomy" id="53417"/>
    <lineage>
        <taxon>Bacteria</taxon>
        <taxon>Pseudomonadati</taxon>
        <taxon>Pseudomonadota</taxon>
        <taxon>Gammaproteobacteria</taxon>
        <taxon>Pasteurellales</taxon>
        <taxon>Pasteurellaceae</taxon>
        <taxon>Lonepinella</taxon>
    </lineage>
</organism>